<feature type="domain" description="Glycoside hydrolase family 5" evidence="6">
    <location>
        <begin position="75"/>
        <end position="383"/>
    </location>
</feature>
<name>A0AAW0QCQ7_9PEZI</name>
<dbReference type="GO" id="GO:0000272">
    <property type="term" value="P:polysaccharide catabolic process"/>
    <property type="evidence" value="ECO:0007669"/>
    <property type="project" value="InterPro"/>
</dbReference>
<dbReference type="InterPro" id="IPR001547">
    <property type="entry name" value="Glyco_hydro_5"/>
</dbReference>
<evidence type="ECO:0000256" key="4">
    <source>
        <dbReference type="RuleBase" id="RU361153"/>
    </source>
</evidence>
<evidence type="ECO:0000256" key="1">
    <source>
        <dbReference type="ARBA" id="ARBA00005641"/>
    </source>
</evidence>
<reference evidence="7 8" key="1">
    <citation type="submission" date="2023-01" db="EMBL/GenBank/DDBJ databases">
        <title>Analysis of 21 Apiospora genomes using comparative genomics revels a genus with tremendous synthesis potential of carbohydrate active enzymes and secondary metabolites.</title>
        <authorList>
            <person name="Sorensen T."/>
        </authorList>
    </citation>
    <scope>NUCLEOTIDE SEQUENCE [LARGE SCALE GENOMIC DNA]</scope>
    <source>
        <strain evidence="7 8">CBS 117206</strain>
    </source>
</reference>
<dbReference type="AlphaFoldDB" id="A0AAW0QCQ7"/>
<dbReference type="InterPro" id="IPR017853">
    <property type="entry name" value="GH"/>
</dbReference>
<accession>A0AAW0QCQ7</accession>
<evidence type="ECO:0000256" key="3">
    <source>
        <dbReference type="ARBA" id="ARBA00023295"/>
    </source>
</evidence>
<keyword evidence="2 4" id="KW-0378">Hydrolase</keyword>
<protein>
    <recommendedName>
        <fullName evidence="6">Glycoside hydrolase family 5 domain-containing protein</fullName>
    </recommendedName>
</protein>
<dbReference type="Pfam" id="PF00150">
    <property type="entry name" value="Cellulase"/>
    <property type="match status" value="1"/>
</dbReference>
<keyword evidence="3 4" id="KW-0326">Glycosidase</keyword>
<organism evidence="7 8">
    <name type="scientific">Apiospora kogelbergensis</name>
    <dbReference type="NCBI Taxonomy" id="1337665"/>
    <lineage>
        <taxon>Eukaryota</taxon>
        <taxon>Fungi</taxon>
        <taxon>Dikarya</taxon>
        <taxon>Ascomycota</taxon>
        <taxon>Pezizomycotina</taxon>
        <taxon>Sordariomycetes</taxon>
        <taxon>Xylariomycetidae</taxon>
        <taxon>Amphisphaeriales</taxon>
        <taxon>Apiosporaceae</taxon>
        <taxon>Apiospora</taxon>
    </lineage>
</organism>
<gene>
    <name evidence="7" type="ORF">PG999_011384</name>
</gene>
<dbReference type="Gene3D" id="3.20.20.80">
    <property type="entry name" value="Glycosidases"/>
    <property type="match status" value="1"/>
</dbReference>
<dbReference type="PANTHER" id="PTHR31263:SF0">
    <property type="entry name" value="CELLULASE FAMILY PROTEIN (AFU_ORTHOLOGUE AFUA_5G14560)"/>
    <property type="match status" value="1"/>
</dbReference>
<evidence type="ECO:0000256" key="2">
    <source>
        <dbReference type="ARBA" id="ARBA00022801"/>
    </source>
</evidence>
<proteinExistence type="inferred from homology"/>
<dbReference type="GO" id="GO:0004553">
    <property type="term" value="F:hydrolase activity, hydrolyzing O-glycosyl compounds"/>
    <property type="evidence" value="ECO:0007669"/>
    <property type="project" value="InterPro"/>
</dbReference>
<comment type="similarity">
    <text evidence="1 4">Belongs to the glycosyl hydrolase 5 (cellulase A) family.</text>
</comment>
<dbReference type="SUPFAM" id="SSF51445">
    <property type="entry name" value="(Trans)glycosidases"/>
    <property type="match status" value="1"/>
</dbReference>
<dbReference type="EMBL" id="JAQQWP010000009">
    <property type="protein sequence ID" value="KAK8101010.1"/>
    <property type="molecule type" value="Genomic_DNA"/>
</dbReference>
<sequence length="430" mass="47561">MKSILQAPFLHLLAASGGLFSQFAESRTLPRQSGWPFAPFVTSGRDIKDTQGQNVVYAGANWPGAGEVMIPEGLQYQSIETIVTKMKSIGMNAIRLTFAIELIDQIYANDGVDVPLSTAFTEALGAQNGTAILGQVLANNPSFTESTTRLEVYDAIAAECAKQEIFVHLDNHMSRGAWCCNTEDGNSWFNDVDFNVDNWTRGLAYMANHGKSWPALVSIALRNELRSPDNNPALKENSYNWQDWYKYIKQGTDAIHKADPELLIFLSGLNFDTTMTPVVRGTALTPGSETFDLADFDGYADKLVLELHNYDNGATDCAALQGGLHNNGYQAMSPDDAATANVFPVLLTEFGFNQNATEWQRTYATCLADYMVTLKSGWFIWVLAGSYYVRDGVQDYEETWGLLNHDWSDWRSTDYVEGGLIPLIRGTASP</sequence>
<evidence type="ECO:0000256" key="5">
    <source>
        <dbReference type="SAM" id="SignalP"/>
    </source>
</evidence>
<comment type="caution">
    <text evidence="7">The sequence shown here is derived from an EMBL/GenBank/DDBJ whole genome shotgun (WGS) entry which is preliminary data.</text>
</comment>
<evidence type="ECO:0000259" key="6">
    <source>
        <dbReference type="Pfam" id="PF00150"/>
    </source>
</evidence>
<evidence type="ECO:0000313" key="8">
    <source>
        <dbReference type="Proteomes" id="UP001392437"/>
    </source>
</evidence>
<dbReference type="PANTHER" id="PTHR31263">
    <property type="entry name" value="CELLULASE FAMILY PROTEIN (AFU_ORTHOLOGUE AFUA_5G14560)"/>
    <property type="match status" value="1"/>
</dbReference>
<dbReference type="Proteomes" id="UP001392437">
    <property type="component" value="Unassembled WGS sequence"/>
</dbReference>
<keyword evidence="8" id="KW-1185">Reference proteome</keyword>
<feature type="signal peptide" evidence="5">
    <location>
        <begin position="1"/>
        <end position="26"/>
    </location>
</feature>
<feature type="chain" id="PRO_5043721232" description="Glycoside hydrolase family 5 domain-containing protein" evidence="5">
    <location>
        <begin position="27"/>
        <end position="430"/>
    </location>
</feature>
<keyword evidence="5" id="KW-0732">Signal</keyword>
<evidence type="ECO:0000313" key="7">
    <source>
        <dbReference type="EMBL" id="KAK8101010.1"/>
    </source>
</evidence>